<dbReference type="PRINTS" id="PR00700">
    <property type="entry name" value="PRTYPHPHTASE"/>
</dbReference>
<dbReference type="InterPro" id="IPR029021">
    <property type="entry name" value="Prot-tyrosine_phosphatase-like"/>
</dbReference>
<evidence type="ECO:0000256" key="6">
    <source>
        <dbReference type="PIRSR" id="PIRSR608356-51"/>
    </source>
</evidence>
<dbReference type="GO" id="GO:0005829">
    <property type="term" value="C:cytosol"/>
    <property type="evidence" value="ECO:0007669"/>
    <property type="project" value="TreeGrafter"/>
</dbReference>
<dbReference type="GO" id="GO:0007165">
    <property type="term" value="P:signal transduction"/>
    <property type="evidence" value="ECO:0007669"/>
    <property type="project" value="TreeGrafter"/>
</dbReference>
<keyword evidence="3" id="KW-0378">Hydrolase</keyword>
<dbReference type="GO" id="GO:0030054">
    <property type="term" value="C:cell junction"/>
    <property type="evidence" value="ECO:0007669"/>
    <property type="project" value="TreeGrafter"/>
</dbReference>
<dbReference type="GO" id="GO:0005886">
    <property type="term" value="C:plasma membrane"/>
    <property type="evidence" value="ECO:0007669"/>
    <property type="project" value="TreeGrafter"/>
</dbReference>
<dbReference type="GO" id="GO:0004725">
    <property type="term" value="F:protein tyrosine phosphatase activity"/>
    <property type="evidence" value="ECO:0007669"/>
    <property type="project" value="UniProtKB-EC"/>
</dbReference>
<dbReference type="Gene3D" id="3.90.190.10">
    <property type="entry name" value="Protein tyrosine phosphatase superfamily"/>
    <property type="match status" value="1"/>
</dbReference>
<protein>
    <recommendedName>
        <fullName evidence="1">protein-tyrosine-phosphatase</fullName>
        <ecNumber evidence="1">3.1.3.48</ecNumber>
    </recommendedName>
</protein>
<evidence type="ECO:0000256" key="2">
    <source>
        <dbReference type="ARBA" id="ARBA00022553"/>
    </source>
</evidence>
<dbReference type="OMA" id="NVQECEN"/>
<evidence type="ECO:0000313" key="10">
    <source>
        <dbReference type="EnsemblMetazoa" id="XP_038046283.1"/>
    </source>
</evidence>
<evidence type="ECO:0000256" key="5">
    <source>
        <dbReference type="PIRSR" id="PIRSR608356-50"/>
    </source>
</evidence>
<keyword evidence="4" id="KW-0904">Protein phosphatase</keyword>
<evidence type="ECO:0000259" key="8">
    <source>
        <dbReference type="PROSITE" id="PS50055"/>
    </source>
</evidence>
<keyword evidence="7" id="KW-0812">Transmembrane</keyword>
<feature type="active site" description="Phosphocysteine intermediate" evidence="5">
    <location>
        <position position="382"/>
    </location>
</feature>
<sequence>MPSVLTPLPTGEYGDFLNVRGTGATGTEKTDPKRDEVVPEAFNFWEHANAPYLIAIGCAIAIVVLVIVLLCICRAWRRAKHLREENTRICVQSTIKPSIREGQPVQPEAGYTYSSCATSQPIKIKSKGLHERRSSGVSLTIDINQPVGTVRWTASPPRESSVAEYLESAGNRMTRKQLRNSVKNIRALHEEFWDIPDNHTVNIEVPGSASKNRYPKILPNPATRVILPSIVGDTLSDYINANYIRGYDREAQAFIATQGPMVHTFADFWRMAWFAKAPIIVMVTKLKERNKNKCDKYWPPQQGIYGDIEVNVLQVDRKDDYILRILNLKYLEESRQMLHYWYTSWPDNKAPENPLTLLEMIKEVEISRMDTGLPRGPVVVHCSAGLGRTGCYIAISIGMRNLEEEKMVDVLGIVCQMRQDRGGMIQTNEQYEFVHQALCMYERRLPENGTSTD</sequence>
<evidence type="ECO:0000256" key="4">
    <source>
        <dbReference type="ARBA" id="ARBA00022912"/>
    </source>
</evidence>
<evidence type="ECO:0000256" key="3">
    <source>
        <dbReference type="ARBA" id="ARBA00022801"/>
    </source>
</evidence>
<dbReference type="PANTHER" id="PTHR46198:SF4">
    <property type="entry name" value="PROTEIN-TYROSINE-PHOSPHATASE"/>
    <property type="match status" value="1"/>
</dbReference>
<keyword evidence="7" id="KW-0472">Membrane</keyword>
<dbReference type="InterPro" id="IPR008356">
    <property type="entry name" value="Tyr_Pase_KIM-con"/>
</dbReference>
<dbReference type="GeneID" id="119720587"/>
<reference evidence="10" key="1">
    <citation type="submission" date="2022-11" db="UniProtKB">
        <authorList>
            <consortium name="EnsemblMetazoa"/>
        </authorList>
    </citation>
    <scope>IDENTIFICATION</scope>
</reference>
<accession>A0A913Z373</accession>
<dbReference type="EnsemblMetazoa" id="XM_038190355.1">
    <property type="protein sequence ID" value="XP_038046283.1"/>
    <property type="gene ID" value="LOC119720587"/>
</dbReference>
<dbReference type="InterPro" id="IPR000387">
    <property type="entry name" value="Tyr_Pase_dom"/>
</dbReference>
<keyword evidence="11" id="KW-1185">Reference proteome</keyword>
<dbReference type="InterPro" id="IPR016130">
    <property type="entry name" value="Tyr_Pase_AS"/>
</dbReference>
<evidence type="ECO:0000256" key="1">
    <source>
        <dbReference type="ARBA" id="ARBA00013064"/>
    </source>
</evidence>
<organism evidence="10 11">
    <name type="scientific">Patiria miniata</name>
    <name type="common">Bat star</name>
    <name type="synonym">Asterina miniata</name>
    <dbReference type="NCBI Taxonomy" id="46514"/>
    <lineage>
        <taxon>Eukaryota</taxon>
        <taxon>Metazoa</taxon>
        <taxon>Echinodermata</taxon>
        <taxon>Eleutherozoa</taxon>
        <taxon>Asterozoa</taxon>
        <taxon>Asteroidea</taxon>
        <taxon>Valvatacea</taxon>
        <taxon>Valvatida</taxon>
        <taxon>Asterinidae</taxon>
        <taxon>Patiria</taxon>
    </lineage>
</organism>
<dbReference type="RefSeq" id="XP_038046283.1">
    <property type="nucleotide sequence ID" value="XM_038190355.1"/>
</dbReference>
<dbReference type="PROSITE" id="PS00383">
    <property type="entry name" value="TYR_PHOSPHATASE_1"/>
    <property type="match status" value="1"/>
</dbReference>
<dbReference type="InterPro" id="IPR000242">
    <property type="entry name" value="PTP_cat"/>
</dbReference>
<dbReference type="PROSITE" id="PS50055">
    <property type="entry name" value="TYR_PHOSPHATASE_PTP"/>
    <property type="match status" value="1"/>
</dbReference>
<evidence type="ECO:0000313" key="11">
    <source>
        <dbReference type="Proteomes" id="UP000887568"/>
    </source>
</evidence>
<dbReference type="SMART" id="SM00194">
    <property type="entry name" value="PTPc"/>
    <property type="match status" value="1"/>
</dbReference>
<dbReference type="SMART" id="SM00404">
    <property type="entry name" value="PTPc_motif"/>
    <property type="match status" value="1"/>
</dbReference>
<feature type="transmembrane region" description="Helical" evidence="7">
    <location>
        <begin position="52"/>
        <end position="73"/>
    </location>
</feature>
<dbReference type="FunFam" id="3.90.190.10:FF:000020">
    <property type="entry name" value="Tyrosine-protein phosphatase non-receptor type 5"/>
    <property type="match status" value="1"/>
</dbReference>
<dbReference type="PANTHER" id="PTHR46198">
    <property type="entry name" value="PROTEIN-TYROSINE-PHOSPHATASE"/>
    <property type="match status" value="1"/>
</dbReference>
<evidence type="ECO:0000259" key="9">
    <source>
        <dbReference type="PROSITE" id="PS50056"/>
    </source>
</evidence>
<dbReference type="GO" id="GO:0019901">
    <property type="term" value="F:protein kinase binding"/>
    <property type="evidence" value="ECO:0007669"/>
    <property type="project" value="TreeGrafter"/>
</dbReference>
<dbReference type="Proteomes" id="UP000887568">
    <property type="component" value="Unplaced"/>
</dbReference>
<dbReference type="CDD" id="cd14547">
    <property type="entry name" value="PTPc-KIM"/>
    <property type="match status" value="1"/>
</dbReference>
<dbReference type="OrthoDB" id="9993594at2759"/>
<feature type="domain" description="Tyrosine specific protein phosphatases" evidence="9">
    <location>
        <begin position="355"/>
        <end position="432"/>
    </location>
</feature>
<dbReference type="SUPFAM" id="SSF52799">
    <property type="entry name" value="(Phosphotyrosine protein) phosphatases II"/>
    <property type="match status" value="1"/>
</dbReference>
<dbReference type="CTD" id="5801"/>
<keyword evidence="7" id="KW-1133">Transmembrane helix</keyword>
<evidence type="ECO:0000256" key="7">
    <source>
        <dbReference type="SAM" id="Phobius"/>
    </source>
</evidence>
<feature type="domain" description="Tyrosine-protein phosphatase" evidence="8">
    <location>
        <begin position="206"/>
        <end position="441"/>
    </location>
</feature>
<dbReference type="EC" id="3.1.3.48" evidence="1"/>
<feature type="binding site" evidence="6">
    <location>
        <position position="347"/>
    </location>
    <ligand>
        <name>substrate</name>
    </ligand>
</feature>
<dbReference type="Pfam" id="PF00102">
    <property type="entry name" value="Y_phosphatase"/>
    <property type="match status" value="1"/>
</dbReference>
<dbReference type="InterPro" id="IPR003595">
    <property type="entry name" value="Tyr_Pase_cat"/>
</dbReference>
<dbReference type="AlphaFoldDB" id="A0A913Z373"/>
<keyword evidence="2" id="KW-0597">Phosphoprotein</keyword>
<feature type="binding site" evidence="6">
    <location>
        <begin position="382"/>
        <end position="388"/>
    </location>
    <ligand>
        <name>substrate</name>
    </ligand>
</feature>
<name>A0A913Z373_PATMI</name>
<proteinExistence type="predicted"/>
<dbReference type="PROSITE" id="PS50056">
    <property type="entry name" value="TYR_PHOSPHATASE_2"/>
    <property type="match status" value="1"/>
</dbReference>
<feature type="binding site" evidence="6">
    <location>
        <position position="426"/>
    </location>
    <ligand>
        <name>substrate</name>
    </ligand>
</feature>
<dbReference type="PRINTS" id="PR01778">
    <property type="entry name" value="KIMPTPASE"/>
</dbReference>